<dbReference type="SUPFAM" id="SSF47072">
    <property type="entry name" value="Cysteine alpha-hairpin motif"/>
    <property type="match status" value="1"/>
</dbReference>
<evidence type="ECO:0000313" key="8">
    <source>
        <dbReference type="EMBL" id="ORY93997.1"/>
    </source>
</evidence>
<feature type="disulfide bond" evidence="6">
    <location>
        <begin position="6"/>
        <end position="37"/>
    </location>
</feature>
<dbReference type="InterPro" id="IPR027179">
    <property type="entry name" value="CMC4"/>
</dbReference>
<dbReference type="InParanoid" id="A0A1X2H6H3"/>
<evidence type="ECO:0000313" key="9">
    <source>
        <dbReference type="Proteomes" id="UP000242180"/>
    </source>
</evidence>
<dbReference type="Proteomes" id="UP000242180">
    <property type="component" value="Unassembled WGS sequence"/>
</dbReference>
<dbReference type="EMBL" id="MCGN01000008">
    <property type="protein sequence ID" value="ORY93997.1"/>
    <property type="molecule type" value="Genomic_DNA"/>
</dbReference>
<evidence type="ECO:0000256" key="2">
    <source>
        <dbReference type="ARBA" id="ARBA00009858"/>
    </source>
</evidence>
<evidence type="ECO:0000256" key="5">
    <source>
        <dbReference type="ARBA" id="ARBA00023157"/>
    </source>
</evidence>
<dbReference type="AlphaFoldDB" id="A0A1X2H6H3"/>
<evidence type="ECO:0000256" key="3">
    <source>
        <dbReference type="ARBA" id="ARBA00019406"/>
    </source>
</evidence>
<dbReference type="STRING" id="13706.A0A1X2H6H3"/>
<feature type="region of interest" description="Disordered" evidence="7">
    <location>
        <begin position="44"/>
        <end position="72"/>
    </location>
</feature>
<gene>
    <name evidence="8" type="ORF">BCR43DRAFT_495698</name>
</gene>
<dbReference type="GO" id="GO:0005758">
    <property type="term" value="C:mitochondrial intermembrane space"/>
    <property type="evidence" value="ECO:0007669"/>
    <property type="project" value="UniProtKB-SubCell"/>
</dbReference>
<feature type="compositionally biased region" description="Basic and acidic residues" evidence="7">
    <location>
        <begin position="62"/>
        <end position="72"/>
    </location>
</feature>
<protein>
    <recommendedName>
        <fullName evidence="3">Cx9C motif-containing protein 4, mitochondrial</fullName>
    </recommendedName>
</protein>
<dbReference type="FunCoup" id="A0A1X2H6H3">
    <property type="interactions" value="29"/>
</dbReference>
<evidence type="ECO:0000256" key="4">
    <source>
        <dbReference type="ARBA" id="ARBA00023128"/>
    </source>
</evidence>
<comment type="subcellular location">
    <subcellularLocation>
        <location evidence="1">Mitochondrion intermembrane space</location>
    </subcellularLocation>
</comment>
<comment type="similarity">
    <text evidence="2">Belongs to the CMC4 family.</text>
</comment>
<organism evidence="8 9">
    <name type="scientific">Syncephalastrum racemosum</name>
    <name type="common">Filamentous fungus</name>
    <dbReference type="NCBI Taxonomy" id="13706"/>
    <lineage>
        <taxon>Eukaryota</taxon>
        <taxon>Fungi</taxon>
        <taxon>Fungi incertae sedis</taxon>
        <taxon>Mucoromycota</taxon>
        <taxon>Mucoromycotina</taxon>
        <taxon>Mucoromycetes</taxon>
        <taxon>Mucorales</taxon>
        <taxon>Syncephalastraceae</taxon>
        <taxon>Syncephalastrum</taxon>
    </lineage>
</organism>
<name>A0A1X2H6H3_SYNRA</name>
<sequence length="72" mass="8003">MSTPPCQKYACAIQDCLTKNNYNEDKCQEQLAALRDCCVTLLDSGGTSPCCPESKYGKKTRGKEPAKKQQHF</sequence>
<keyword evidence="5 6" id="KW-1015">Disulfide bond</keyword>
<proteinExistence type="inferred from homology"/>
<keyword evidence="9" id="KW-1185">Reference proteome</keyword>
<evidence type="ECO:0000256" key="1">
    <source>
        <dbReference type="ARBA" id="ARBA00004569"/>
    </source>
</evidence>
<dbReference type="PROSITE" id="PS51808">
    <property type="entry name" value="CHCH"/>
    <property type="match status" value="1"/>
</dbReference>
<accession>A0A1X2H6H3</accession>
<dbReference type="Gene3D" id="1.10.287.1130">
    <property type="entry name" value="CytochromE C oxidase copper chaperone"/>
    <property type="match status" value="1"/>
</dbReference>
<dbReference type="PANTHER" id="PTHR15590">
    <property type="entry name" value="CX9C MOTIF-CONTAINING PROTEIN 4"/>
    <property type="match status" value="1"/>
</dbReference>
<dbReference type="Pfam" id="PF08991">
    <property type="entry name" value="CMC4"/>
    <property type="match status" value="1"/>
</dbReference>
<evidence type="ECO:0000256" key="7">
    <source>
        <dbReference type="SAM" id="MobiDB-lite"/>
    </source>
</evidence>
<dbReference type="OrthoDB" id="13601at2759"/>
<keyword evidence="4" id="KW-0496">Mitochondrion</keyword>
<dbReference type="PANTHER" id="PTHR15590:SF0">
    <property type="entry name" value="CX9C MOTIF-CONTAINING PROTEIN 4"/>
    <property type="match status" value="1"/>
</dbReference>
<dbReference type="OMA" id="KSVCCPE"/>
<comment type="caution">
    <text evidence="8">The sequence shown here is derived from an EMBL/GenBank/DDBJ whole genome shotgun (WGS) entry which is preliminary data.</text>
</comment>
<dbReference type="InterPro" id="IPR009069">
    <property type="entry name" value="Cys_alpha_HP_mot_SF"/>
</dbReference>
<feature type="non-terminal residue" evidence="8">
    <location>
        <position position="72"/>
    </location>
</feature>
<evidence type="ECO:0000256" key="6">
    <source>
        <dbReference type="PIRSR" id="PIRSR627179-50"/>
    </source>
</evidence>
<feature type="disulfide bond" evidence="6">
    <location>
        <begin position="16"/>
        <end position="27"/>
    </location>
</feature>
<feature type="disulfide bond" evidence="6">
    <location>
        <begin position="38"/>
        <end position="51"/>
    </location>
</feature>
<reference evidence="8 9" key="1">
    <citation type="submission" date="2016-07" db="EMBL/GenBank/DDBJ databases">
        <title>Pervasive Adenine N6-methylation of Active Genes in Fungi.</title>
        <authorList>
            <consortium name="DOE Joint Genome Institute"/>
            <person name="Mondo S.J."/>
            <person name="Dannebaum R.O."/>
            <person name="Kuo R.C."/>
            <person name="Labutti K."/>
            <person name="Haridas S."/>
            <person name="Kuo A."/>
            <person name="Salamov A."/>
            <person name="Ahrendt S.R."/>
            <person name="Lipzen A."/>
            <person name="Sullivan W."/>
            <person name="Andreopoulos W.B."/>
            <person name="Clum A."/>
            <person name="Lindquist E."/>
            <person name="Daum C."/>
            <person name="Ramamoorthy G.K."/>
            <person name="Gryganskyi A."/>
            <person name="Culley D."/>
            <person name="Magnuson J.K."/>
            <person name="James T.Y."/>
            <person name="O'Malley M.A."/>
            <person name="Stajich J.E."/>
            <person name="Spatafora J.W."/>
            <person name="Visel A."/>
            <person name="Grigoriev I.V."/>
        </authorList>
    </citation>
    <scope>NUCLEOTIDE SEQUENCE [LARGE SCALE GENOMIC DNA]</scope>
    <source>
        <strain evidence="8 9">NRRL 2496</strain>
    </source>
</reference>